<feature type="compositionally biased region" description="Low complexity" evidence="2">
    <location>
        <begin position="257"/>
        <end position="294"/>
    </location>
</feature>
<keyword evidence="5" id="KW-1185">Reference proteome</keyword>
<comment type="caution">
    <text evidence="4">The sequence shown here is derived from an EMBL/GenBank/DDBJ whole genome shotgun (WGS) entry which is preliminary data.</text>
</comment>
<dbReference type="Proteomes" id="UP001465755">
    <property type="component" value="Unassembled WGS sequence"/>
</dbReference>
<feature type="transmembrane region" description="Helical" evidence="3">
    <location>
        <begin position="468"/>
        <end position="491"/>
    </location>
</feature>
<dbReference type="AlphaFoldDB" id="A0AAW1PAI5"/>
<evidence type="ECO:0000313" key="4">
    <source>
        <dbReference type="EMBL" id="KAK9805073.1"/>
    </source>
</evidence>
<feature type="coiled-coil region" evidence="1">
    <location>
        <begin position="351"/>
        <end position="385"/>
    </location>
</feature>
<gene>
    <name evidence="4" type="ORF">WJX73_000397</name>
</gene>
<protein>
    <submittedName>
        <fullName evidence="4">Uncharacterized protein</fullName>
    </submittedName>
</protein>
<reference evidence="4 5" key="1">
    <citation type="journal article" date="2024" name="Nat. Commun.">
        <title>Phylogenomics reveals the evolutionary origins of lichenization in chlorophyte algae.</title>
        <authorList>
            <person name="Puginier C."/>
            <person name="Libourel C."/>
            <person name="Otte J."/>
            <person name="Skaloud P."/>
            <person name="Haon M."/>
            <person name="Grisel S."/>
            <person name="Petersen M."/>
            <person name="Berrin J.G."/>
            <person name="Delaux P.M."/>
            <person name="Dal Grande F."/>
            <person name="Keller J."/>
        </authorList>
    </citation>
    <scope>NUCLEOTIDE SEQUENCE [LARGE SCALE GENOMIC DNA]</scope>
    <source>
        <strain evidence="4 5">SAG 2036</strain>
    </source>
</reference>
<keyword evidence="3" id="KW-0812">Transmembrane</keyword>
<evidence type="ECO:0000313" key="5">
    <source>
        <dbReference type="Proteomes" id="UP001465755"/>
    </source>
</evidence>
<feature type="transmembrane region" description="Helical" evidence="3">
    <location>
        <begin position="442"/>
        <end position="462"/>
    </location>
</feature>
<keyword evidence="1" id="KW-0175">Coiled coil</keyword>
<feature type="transmembrane region" description="Helical" evidence="3">
    <location>
        <begin position="317"/>
        <end position="338"/>
    </location>
</feature>
<name>A0AAW1PAI5_9CHLO</name>
<feature type="compositionally biased region" description="Acidic residues" evidence="2">
    <location>
        <begin position="205"/>
        <end position="215"/>
    </location>
</feature>
<dbReference type="EMBL" id="JALJOQ010000045">
    <property type="protein sequence ID" value="KAK9805073.1"/>
    <property type="molecule type" value="Genomic_DNA"/>
</dbReference>
<feature type="compositionally biased region" description="Polar residues" evidence="2">
    <location>
        <begin position="217"/>
        <end position="249"/>
    </location>
</feature>
<keyword evidence="3" id="KW-0472">Membrane</keyword>
<evidence type="ECO:0000256" key="2">
    <source>
        <dbReference type="SAM" id="MobiDB-lite"/>
    </source>
</evidence>
<feature type="region of interest" description="Disordered" evidence="2">
    <location>
        <begin position="195"/>
        <end position="297"/>
    </location>
</feature>
<proteinExistence type="predicted"/>
<evidence type="ECO:0000256" key="1">
    <source>
        <dbReference type="SAM" id="Coils"/>
    </source>
</evidence>
<accession>A0AAW1PAI5</accession>
<sequence>MATGRVRWLKGLQPAAQAAQQPLQWFRTSKEQDNTAVLQVFVPAGSTVQDYAGLELGARQELVHSWQAGAGTVIFLVLKQALDGSLHISDAVACTTYATLSTIKIQVHQATAARQPRNSLPQTLEVKVTRIMNGRDVDHRADRRKKPYYMAAMRTAAKAVSYLSRPSSIDMSTAAWRGKLQSWFGLACKAAEGQALPDNTVAGPEGEETSDEEDGQPQANAGPSQPATSNVQPGVEGTSNSVPGSSTHPQHIKHAEAGTAAATATAANGPGQATQHVAAAAASGGPAATDSAGAVPATAADHVPENHAAGPPYLPPLLRFLSLLSVAVLLLGVCWGGYAGYQMYTGLKEQVKELNATIPFQQNQLRVYEDQLAGQERKLVKAGKQAKSDRQHLDDAEAERGAAKVAEQQAAVRSAELGPTPSQAPRRAAAGRPVGFCSHLRALVVVLVWTMQCAFTGVQAYIHSLGWPARTLLALLVCCVTFLVRGAALYAGDSQAWRREGPICMLQSRLRRFAWREQCLKKDAREAWYTLGELQEQADMKTGKAQQRAEELQTHSGTVTRLNRRMAFDLGFETLNAALWKAKAVQLDCDSRVLGQQLGQAQDTAREYAILMEGAQQDAQRARAGEARDLLYTTIEKQRDEIAILKRLNNAQCKVPGTA</sequence>
<organism evidence="4 5">
    <name type="scientific">Symbiochloris irregularis</name>
    <dbReference type="NCBI Taxonomy" id="706552"/>
    <lineage>
        <taxon>Eukaryota</taxon>
        <taxon>Viridiplantae</taxon>
        <taxon>Chlorophyta</taxon>
        <taxon>core chlorophytes</taxon>
        <taxon>Trebouxiophyceae</taxon>
        <taxon>Trebouxiales</taxon>
        <taxon>Trebouxiaceae</taxon>
        <taxon>Symbiochloris</taxon>
    </lineage>
</organism>
<evidence type="ECO:0000256" key="3">
    <source>
        <dbReference type="SAM" id="Phobius"/>
    </source>
</evidence>
<keyword evidence="3" id="KW-1133">Transmembrane helix</keyword>